<feature type="compositionally biased region" description="Polar residues" evidence="5">
    <location>
        <begin position="566"/>
        <end position="575"/>
    </location>
</feature>
<evidence type="ECO:0000259" key="7">
    <source>
        <dbReference type="PROSITE" id="PS50850"/>
    </source>
</evidence>
<evidence type="ECO:0000256" key="1">
    <source>
        <dbReference type="ARBA" id="ARBA00004141"/>
    </source>
</evidence>
<protein>
    <recommendedName>
        <fullName evidence="7">Major facilitator superfamily (MFS) profile domain-containing protein</fullName>
    </recommendedName>
</protein>
<dbReference type="SUPFAM" id="SSF103473">
    <property type="entry name" value="MFS general substrate transporter"/>
    <property type="match status" value="1"/>
</dbReference>
<evidence type="ECO:0000256" key="6">
    <source>
        <dbReference type="SAM" id="Phobius"/>
    </source>
</evidence>
<evidence type="ECO:0000256" key="5">
    <source>
        <dbReference type="SAM" id="MobiDB-lite"/>
    </source>
</evidence>
<keyword evidence="3 6" id="KW-1133">Transmembrane helix</keyword>
<dbReference type="EMBL" id="PDNA01000003">
    <property type="protein sequence ID" value="PGH27911.1"/>
    <property type="molecule type" value="Genomic_DNA"/>
</dbReference>
<feature type="domain" description="Major facilitator superfamily (MFS) profile" evidence="7">
    <location>
        <begin position="55"/>
        <end position="546"/>
    </location>
</feature>
<feature type="transmembrane region" description="Helical" evidence="6">
    <location>
        <begin position="412"/>
        <end position="434"/>
    </location>
</feature>
<feature type="transmembrane region" description="Helical" evidence="6">
    <location>
        <begin position="519"/>
        <end position="541"/>
    </location>
</feature>
<comment type="caution">
    <text evidence="8">The sequence shown here is derived from an EMBL/GenBank/DDBJ whole genome shotgun (WGS) entry which is preliminary data.</text>
</comment>
<feature type="transmembrane region" description="Helical" evidence="6">
    <location>
        <begin position="90"/>
        <end position="112"/>
    </location>
</feature>
<keyword evidence="9" id="KW-1185">Reference proteome</keyword>
<dbReference type="InterPro" id="IPR020846">
    <property type="entry name" value="MFS_dom"/>
</dbReference>
<dbReference type="Gene3D" id="1.20.1250.20">
    <property type="entry name" value="MFS general substrate transporter like domains"/>
    <property type="match status" value="2"/>
</dbReference>
<feature type="transmembrane region" description="Helical" evidence="6">
    <location>
        <begin position="52"/>
        <end position="78"/>
    </location>
</feature>
<dbReference type="Pfam" id="PF07690">
    <property type="entry name" value="MFS_1"/>
    <property type="match status" value="1"/>
</dbReference>
<dbReference type="InterPro" id="IPR036259">
    <property type="entry name" value="MFS_trans_sf"/>
</dbReference>
<feature type="transmembrane region" description="Helical" evidence="6">
    <location>
        <begin position="322"/>
        <end position="343"/>
    </location>
</feature>
<keyword evidence="4 6" id="KW-0472">Membrane</keyword>
<reference evidence="8 9" key="1">
    <citation type="submission" date="2017-10" db="EMBL/GenBank/DDBJ databases">
        <title>Comparative genomics in systemic dimorphic fungi from Ajellomycetaceae.</title>
        <authorList>
            <person name="Munoz J.F."/>
            <person name="Mcewen J.G."/>
            <person name="Clay O.K."/>
            <person name="Cuomo C.A."/>
        </authorList>
    </citation>
    <scope>NUCLEOTIDE SEQUENCE [LARGE SCALE GENOMIC DNA]</scope>
    <source>
        <strain evidence="8 9">UAMH7299</strain>
    </source>
</reference>
<accession>A0A2B7Z3H4</accession>
<dbReference type="PRINTS" id="PR01036">
    <property type="entry name" value="TCRTETB"/>
</dbReference>
<feature type="transmembrane region" description="Helical" evidence="6">
    <location>
        <begin position="282"/>
        <end position="301"/>
    </location>
</feature>
<proteinExistence type="predicted"/>
<evidence type="ECO:0000256" key="2">
    <source>
        <dbReference type="ARBA" id="ARBA00022692"/>
    </source>
</evidence>
<dbReference type="Proteomes" id="UP000224634">
    <property type="component" value="Unassembled WGS sequence"/>
</dbReference>
<feature type="transmembrane region" description="Helical" evidence="6">
    <location>
        <begin position="209"/>
        <end position="229"/>
    </location>
</feature>
<dbReference type="AlphaFoldDB" id="A0A2B7Z3H4"/>
<feature type="region of interest" description="Disordered" evidence="5">
    <location>
        <begin position="566"/>
        <end position="606"/>
    </location>
</feature>
<dbReference type="PANTHER" id="PTHR23501">
    <property type="entry name" value="MAJOR FACILITATOR SUPERFAMILY"/>
    <property type="match status" value="1"/>
</dbReference>
<evidence type="ECO:0000256" key="3">
    <source>
        <dbReference type="ARBA" id="ARBA00022989"/>
    </source>
</evidence>
<sequence length="606" mass="64758">MNIVDAVEPRRCNQTVELETTPGERSQSASPSADLEGQIQGAKDASISKRQLYVLVIALSITNLAIALDGSVIGPAIPALTSEFQAFSHIGWYSSAYLLALLSCQLICARLGRYFEPKLFYMLSVVIFEIGSILSAASPNSAVFILGRAVSGVGAAGITSVGFVIIGNLIPMRERPRMMAFFTSLQSIGFLSGPSLSGVLTDSWLTWRFNFWINLPIGAVSLIMVYFVVKRNPSPNHNLPLLTKLRRSDPVSAALLAMGLALLFLALEWGGSTLGFSSPQTWGSLLGAGLLLIGFGVSLVLKKDKAVIPLRILKQRTVAVCCIFSVLYGVANVTHITLLPTYLQTVHDVTPTMSGVYQLTLTSANIVSIMIAGFAMTAWGHYLPFLWGGPLVYLTGSVLFQRLQPDSTAAQYIGYQAIIGAGFGLAIQSSIIAIQNVSPPEDMPIACVTEILCGQLGRAVGISIAQSIFVSGLNQRVRDIVPPDQADSFTKDGLETMVADMKTLDKPVQARFRGALNDAITTALILPVATTAAASVITWFAERRSIHVSKKTKPADRELQSGTNVIAASGNTMDEQTAHPMATEPRRAGKAQADVADVANAPETQG</sequence>
<evidence type="ECO:0000256" key="4">
    <source>
        <dbReference type="ARBA" id="ARBA00023136"/>
    </source>
</evidence>
<dbReference type="PROSITE" id="PS50850">
    <property type="entry name" value="MFS"/>
    <property type="match status" value="1"/>
</dbReference>
<dbReference type="CDD" id="cd17502">
    <property type="entry name" value="MFS_Azr1_MDR_like"/>
    <property type="match status" value="1"/>
</dbReference>
<feature type="transmembrane region" description="Helical" evidence="6">
    <location>
        <begin position="143"/>
        <end position="166"/>
    </location>
</feature>
<dbReference type="InterPro" id="IPR011701">
    <property type="entry name" value="MFS"/>
</dbReference>
<dbReference type="GO" id="GO:0022857">
    <property type="term" value="F:transmembrane transporter activity"/>
    <property type="evidence" value="ECO:0007669"/>
    <property type="project" value="InterPro"/>
</dbReference>
<dbReference type="OrthoDB" id="10021397at2759"/>
<feature type="transmembrane region" description="Helical" evidence="6">
    <location>
        <begin position="250"/>
        <end position="270"/>
    </location>
</feature>
<keyword evidence="2 6" id="KW-0812">Transmembrane</keyword>
<dbReference type="GO" id="GO:0005886">
    <property type="term" value="C:plasma membrane"/>
    <property type="evidence" value="ECO:0007669"/>
    <property type="project" value="TreeGrafter"/>
</dbReference>
<gene>
    <name evidence="8" type="ORF">AJ80_00461</name>
</gene>
<organism evidence="8 9">
    <name type="scientific">Polytolypa hystricis (strain UAMH7299)</name>
    <dbReference type="NCBI Taxonomy" id="1447883"/>
    <lineage>
        <taxon>Eukaryota</taxon>
        <taxon>Fungi</taxon>
        <taxon>Dikarya</taxon>
        <taxon>Ascomycota</taxon>
        <taxon>Pezizomycotina</taxon>
        <taxon>Eurotiomycetes</taxon>
        <taxon>Eurotiomycetidae</taxon>
        <taxon>Onygenales</taxon>
        <taxon>Onygenales incertae sedis</taxon>
        <taxon>Polytolypa</taxon>
    </lineage>
</organism>
<feature type="transmembrane region" description="Helical" evidence="6">
    <location>
        <begin position="119"/>
        <end position="137"/>
    </location>
</feature>
<feature type="transmembrane region" description="Helical" evidence="6">
    <location>
        <begin position="382"/>
        <end position="400"/>
    </location>
</feature>
<evidence type="ECO:0000313" key="8">
    <source>
        <dbReference type="EMBL" id="PGH27911.1"/>
    </source>
</evidence>
<dbReference type="PANTHER" id="PTHR23501:SF198">
    <property type="entry name" value="AZOLE RESISTANCE PROTEIN 1-RELATED"/>
    <property type="match status" value="1"/>
</dbReference>
<name>A0A2B7Z3H4_POLH7</name>
<comment type="subcellular location">
    <subcellularLocation>
        <location evidence="1">Membrane</location>
        <topology evidence="1">Multi-pass membrane protein</topology>
    </subcellularLocation>
</comment>
<feature type="transmembrane region" description="Helical" evidence="6">
    <location>
        <begin position="178"/>
        <end position="197"/>
    </location>
</feature>
<evidence type="ECO:0000313" key="9">
    <source>
        <dbReference type="Proteomes" id="UP000224634"/>
    </source>
</evidence>